<dbReference type="SUPFAM" id="SSF54637">
    <property type="entry name" value="Thioesterase/thiol ester dehydrase-isomerase"/>
    <property type="match status" value="1"/>
</dbReference>
<dbReference type="EMBL" id="MPNT01000031">
    <property type="protein sequence ID" value="OJZ69020.1"/>
    <property type="molecule type" value="Genomic_DNA"/>
</dbReference>
<keyword evidence="1" id="KW-0963">Cytoplasm</keyword>
<dbReference type="GO" id="GO:0016787">
    <property type="term" value="F:hydrolase activity"/>
    <property type="evidence" value="ECO:0007669"/>
    <property type="project" value="UniProtKB-KW"/>
</dbReference>
<protein>
    <submittedName>
        <fullName evidence="5">Thioesterase</fullName>
    </submittedName>
</protein>
<dbReference type="RefSeq" id="WP_073879140.1">
    <property type="nucleotide sequence ID" value="NZ_MPNT01000031.1"/>
</dbReference>
<dbReference type="AlphaFoldDB" id="A0A1Q4HNC0"/>
<proteinExistence type="predicted"/>
<dbReference type="Proteomes" id="UP000186438">
    <property type="component" value="Unassembled WGS sequence"/>
</dbReference>
<name>A0A1Q4HNC0_9MYCO</name>
<dbReference type="OrthoDB" id="3474675at2"/>
<reference evidence="5 6" key="1">
    <citation type="submission" date="2016-11" db="EMBL/GenBank/DDBJ databases">
        <title>Genome sequences of unsequenced Mycobacteria.</title>
        <authorList>
            <person name="Greninger A.L."/>
            <person name="Fang F."/>
            <person name="Jerome K.R."/>
        </authorList>
    </citation>
    <scope>NUCLEOTIDE SEQUENCE [LARGE SCALE GENOMIC DNA]</scope>
    <source>
        <strain evidence="5 6">M11</strain>
    </source>
</reference>
<dbReference type="PANTHER" id="PTHR12418:SF19">
    <property type="entry name" value="ACYL-COENZYME A THIOESTERASE THEM4"/>
    <property type="match status" value="1"/>
</dbReference>
<organism evidence="5 6">
    <name type="scientific">Mycobacterium paraffinicum</name>
    <dbReference type="NCBI Taxonomy" id="53378"/>
    <lineage>
        <taxon>Bacteria</taxon>
        <taxon>Bacillati</taxon>
        <taxon>Actinomycetota</taxon>
        <taxon>Actinomycetes</taxon>
        <taxon>Mycobacteriales</taxon>
        <taxon>Mycobacteriaceae</taxon>
        <taxon>Mycobacterium</taxon>
    </lineage>
</organism>
<keyword evidence="6" id="KW-1185">Reference proteome</keyword>
<accession>A0A1Q4HNC0</accession>
<evidence type="ECO:0000256" key="2">
    <source>
        <dbReference type="ARBA" id="ARBA00022801"/>
    </source>
</evidence>
<evidence type="ECO:0000256" key="3">
    <source>
        <dbReference type="ARBA" id="ARBA00022832"/>
    </source>
</evidence>
<evidence type="ECO:0000313" key="6">
    <source>
        <dbReference type="Proteomes" id="UP000186438"/>
    </source>
</evidence>
<gene>
    <name evidence="5" type="ORF">BRW65_24155</name>
</gene>
<dbReference type="CDD" id="cd03443">
    <property type="entry name" value="PaaI_thioesterase"/>
    <property type="match status" value="1"/>
</dbReference>
<sequence length="204" mass="22352">MTGSEKASPSSAMTESVDVAPELGRFMTAMRRLQDAVVSTSPSNELWSDAAGEIDDLCERLELHRVPAGFTLEGRGAHLPGLGHPLMPPWFMTEYGPDGVTMEGHFSRFHVGSNDVVNGGVIPLLYDWHFGMIVSAADRRNSRTAYLHIEYRKITPINQPLTSRGQIDKLDGRKAFVTAQMTDAQGNVLSEASALMIQLTPEQP</sequence>
<keyword evidence="4" id="KW-0443">Lipid metabolism</keyword>
<dbReference type="STRING" id="53378.BRW65_24155"/>
<dbReference type="Gene3D" id="3.10.129.10">
    <property type="entry name" value="Hotdog Thioesterase"/>
    <property type="match status" value="1"/>
</dbReference>
<evidence type="ECO:0000256" key="1">
    <source>
        <dbReference type="ARBA" id="ARBA00022490"/>
    </source>
</evidence>
<dbReference type="InterPro" id="IPR052365">
    <property type="entry name" value="THEM4/THEM5_acyl-CoA_thioest"/>
</dbReference>
<dbReference type="PANTHER" id="PTHR12418">
    <property type="entry name" value="ACYL-COENZYME A THIOESTERASE THEM4"/>
    <property type="match status" value="1"/>
</dbReference>
<keyword evidence="2" id="KW-0378">Hydrolase</keyword>
<evidence type="ECO:0000256" key="4">
    <source>
        <dbReference type="ARBA" id="ARBA00023098"/>
    </source>
</evidence>
<keyword evidence="3" id="KW-0276">Fatty acid metabolism</keyword>
<evidence type="ECO:0000313" key="5">
    <source>
        <dbReference type="EMBL" id="OJZ69020.1"/>
    </source>
</evidence>
<dbReference type="InterPro" id="IPR029069">
    <property type="entry name" value="HotDog_dom_sf"/>
</dbReference>
<dbReference type="GO" id="GO:0006631">
    <property type="term" value="P:fatty acid metabolic process"/>
    <property type="evidence" value="ECO:0007669"/>
    <property type="project" value="UniProtKB-KW"/>
</dbReference>
<comment type="caution">
    <text evidence="5">The sequence shown here is derived from an EMBL/GenBank/DDBJ whole genome shotgun (WGS) entry which is preliminary data.</text>
</comment>